<accession>A0A915ERZ4</accession>
<proteinExistence type="predicted"/>
<evidence type="ECO:0000313" key="2">
    <source>
        <dbReference type="WBParaSite" id="jg8859"/>
    </source>
</evidence>
<organism evidence="1 2">
    <name type="scientific">Ditylenchus dipsaci</name>
    <dbReference type="NCBI Taxonomy" id="166011"/>
    <lineage>
        <taxon>Eukaryota</taxon>
        <taxon>Metazoa</taxon>
        <taxon>Ecdysozoa</taxon>
        <taxon>Nematoda</taxon>
        <taxon>Chromadorea</taxon>
        <taxon>Rhabditida</taxon>
        <taxon>Tylenchina</taxon>
        <taxon>Tylenchomorpha</taxon>
        <taxon>Sphaerularioidea</taxon>
        <taxon>Anguinidae</taxon>
        <taxon>Anguininae</taxon>
        <taxon>Ditylenchus</taxon>
    </lineage>
</organism>
<keyword evidence="1" id="KW-1185">Reference proteome</keyword>
<reference evidence="2" key="1">
    <citation type="submission" date="2022-11" db="UniProtKB">
        <authorList>
            <consortium name="WormBaseParasite"/>
        </authorList>
    </citation>
    <scope>IDENTIFICATION</scope>
</reference>
<protein>
    <submittedName>
        <fullName evidence="2">Uncharacterized protein</fullName>
    </submittedName>
</protein>
<name>A0A915ERZ4_9BILA</name>
<dbReference type="WBParaSite" id="jg8859">
    <property type="protein sequence ID" value="jg8859"/>
    <property type="gene ID" value="jg8859"/>
</dbReference>
<evidence type="ECO:0000313" key="1">
    <source>
        <dbReference type="Proteomes" id="UP000887574"/>
    </source>
</evidence>
<dbReference type="Proteomes" id="UP000887574">
    <property type="component" value="Unplaced"/>
</dbReference>
<dbReference type="AlphaFoldDB" id="A0A915ERZ4"/>
<sequence length="305" mass="33945">MWDVHLFGSSKLRSMIDTNKKRKRVVVLVVLVIFVHASVSFCLQVHARNKYGSAQVILNGGQNEMRCIISVRDGKKHITNSSVVIPGASLPAIDTLCCINSTTWQSCSHGHPVSPVVYDVNQKIKTNCSMIRVSTTLQSHEDQQETLNDIIQSVDQLSKNLADKLVLVYNSSEAVKAGFVDEKKEEAHKVANEFGRNLGAQGKFQLGELAKKEADDLYPVLFKLAAQYRDTFFTDHQMRMDMHLIPIGKIGKLPKSNSADKQSFVAAVMYKPDQLLTPIAAFCLILTKLCVEKAKNAKKLIFVVI</sequence>